<dbReference type="EMBL" id="BQKY01000014">
    <property type="protein sequence ID" value="GJN93552.1"/>
    <property type="molecule type" value="Genomic_DNA"/>
</dbReference>
<organism evidence="4 5">
    <name type="scientific">Rhodotorula paludigena</name>
    <dbReference type="NCBI Taxonomy" id="86838"/>
    <lineage>
        <taxon>Eukaryota</taxon>
        <taxon>Fungi</taxon>
        <taxon>Dikarya</taxon>
        <taxon>Basidiomycota</taxon>
        <taxon>Pucciniomycotina</taxon>
        <taxon>Microbotryomycetes</taxon>
        <taxon>Sporidiobolales</taxon>
        <taxon>Sporidiobolaceae</taxon>
        <taxon>Rhodotorula</taxon>
    </lineage>
</organism>
<feature type="compositionally biased region" description="Low complexity" evidence="3">
    <location>
        <begin position="483"/>
        <end position="496"/>
    </location>
</feature>
<dbReference type="Pfam" id="PF13855">
    <property type="entry name" value="LRR_8"/>
    <property type="match status" value="1"/>
</dbReference>
<feature type="region of interest" description="Disordered" evidence="3">
    <location>
        <begin position="150"/>
        <end position="169"/>
    </location>
</feature>
<dbReference type="Pfam" id="PF13516">
    <property type="entry name" value="LRR_6"/>
    <property type="match status" value="1"/>
</dbReference>
<reference evidence="4 5" key="1">
    <citation type="submission" date="2021-12" db="EMBL/GenBank/DDBJ databases">
        <title>High titer production of polyol ester of fatty acids by Rhodotorula paludigena BS15 towards product separation-free biomass refinery.</title>
        <authorList>
            <person name="Mano J."/>
            <person name="Ono H."/>
            <person name="Tanaka T."/>
            <person name="Naito K."/>
            <person name="Sushida H."/>
            <person name="Ike M."/>
            <person name="Tokuyasu K."/>
            <person name="Kitaoka M."/>
        </authorList>
    </citation>
    <scope>NUCLEOTIDE SEQUENCE [LARGE SCALE GENOMIC DNA]</scope>
    <source>
        <strain evidence="4 5">BS15</strain>
    </source>
</reference>
<feature type="region of interest" description="Disordered" evidence="3">
    <location>
        <begin position="474"/>
        <end position="496"/>
    </location>
</feature>
<dbReference type="PANTHER" id="PTHR48051:SF1">
    <property type="entry name" value="RAS SUPPRESSOR PROTEIN 1"/>
    <property type="match status" value="1"/>
</dbReference>
<dbReference type="InterPro" id="IPR032675">
    <property type="entry name" value="LRR_dom_sf"/>
</dbReference>
<dbReference type="Gene3D" id="3.80.10.10">
    <property type="entry name" value="Ribonuclease Inhibitor"/>
    <property type="match status" value="3"/>
</dbReference>
<feature type="region of interest" description="Disordered" evidence="3">
    <location>
        <begin position="290"/>
        <end position="311"/>
    </location>
</feature>
<dbReference type="InterPro" id="IPR050216">
    <property type="entry name" value="LRR_domain-containing"/>
</dbReference>
<dbReference type="InterPro" id="IPR003591">
    <property type="entry name" value="Leu-rich_rpt_typical-subtyp"/>
</dbReference>
<dbReference type="GO" id="GO:0005737">
    <property type="term" value="C:cytoplasm"/>
    <property type="evidence" value="ECO:0007669"/>
    <property type="project" value="TreeGrafter"/>
</dbReference>
<dbReference type="AlphaFoldDB" id="A0AAV5GW61"/>
<dbReference type="InterPro" id="IPR001611">
    <property type="entry name" value="Leu-rich_rpt"/>
</dbReference>
<feature type="compositionally biased region" description="Low complexity" evidence="3">
    <location>
        <begin position="706"/>
        <end position="729"/>
    </location>
</feature>
<evidence type="ECO:0000256" key="1">
    <source>
        <dbReference type="ARBA" id="ARBA00022614"/>
    </source>
</evidence>
<feature type="region of interest" description="Disordered" evidence="3">
    <location>
        <begin position="516"/>
        <end position="739"/>
    </location>
</feature>
<evidence type="ECO:0000256" key="3">
    <source>
        <dbReference type="SAM" id="MobiDB-lite"/>
    </source>
</evidence>
<dbReference type="SUPFAM" id="SSF52058">
    <property type="entry name" value="L domain-like"/>
    <property type="match status" value="2"/>
</dbReference>
<keyword evidence="5" id="KW-1185">Reference proteome</keyword>
<evidence type="ECO:0000313" key="5">
    <source>
        <dbReference type="Proteomes" id="UP001342314"/>
    </source>
</evidence>
<evidence type="ECO:0008006" key="6">
    <source>
        <dbReference type="Google" id="ProtNLM"/>
    </source>
</evidence>
<dbReference type="SMART" id="SM00369">
    <property type="entry name" value="LRR_TYP"/>
    <property type="match status" value="9"/>
</dbReference>
<feature type="region of interest" description="Disordered" evidence="3">
    <location>
        <begin position="1"/>
        <end position="106"/>
    </location>
</feature>
<feature type="compositionally biased region" description="Basic and acidic residues" evidence="3">
    <location>
        <begin position="159"/>
        <end position="169"/>
    </location>
</feature>
<feature type="compositionally biased region" description="Basic and acidic residues" evidence="3">
    <location>
        <begin position="615"/>
        <end position="676"/>
    </location>
</feature>
<accession>A0AAV5GW61</accession>
<protein>
    <recommendedName>
        <fullName evidence="6">L domain-like protein</fullName>
    </recommendedName>
</protein>
<proteinExistence type="predicted"/>
<gene>
    <name evidence="4" type="ORF">Rhopal_006609-T1</name>
</gene>
<evidence type="ECO:0000256" key="2">
    <source>
        <dbReference type="ARBA" id="ARBA00022737"/>
    </source>
</evidence>
<sequence length="1010" mass="108528">MSTPRTPQKLRAAGPGEAAPRFSRPVTPARDAVARTKATAGTTASPQIRAALAALRKKREASSDSTSNSLLDEPDPFSVPAPQSSAPKEQTEASAEAGPSRAPTDDGEVLLEWNIKDEGRLIEAAKKSGRLNLAARSLTAIPPALYSSLLPRSSRYHPSNRDTSHFRQERQVDLTISRGDDDEGKRETAWYEQQDLRSLNLSNNELATVGDELGGFDELENLDLHNNLLSTLPSSVGYLVNLTSLSLSHNRLSTFPAQILNLRHLRELSLASNKLTSLWRPDWRAQLDDALVPPDASPSATPESAHGRGESFWDSFPSSPFKRSEAAATAAPVSKAPFPFLTSLSLSNNPLAADTFSEPGFELPPRLVSLDLAGCGLTDSAVPPSVFGTLRSLQELDLSKNDLGDDLFSQTLFPPAASSASSSPLLFPALTALDLSLNPFDSLAALENFFLASVQRPVAYTGLPHVVSNLVQNEERRTGRRIGVPPESAAAGAGSSQVAEVQIRVVECMLRAEQSRRRAKFAPTATSLAREAAESKRAHEGDEGGREEERGHDQLAPRPAPRRRSPSPPASPSPASAPHTPSRARRPVVLEDWELEAAAGLSTPAGRRKAAAALARERDEAERARVEEELRTRREKEVEAERERERAQRKKEEEEQDELLGRKMREMQLGEKRDEVVDGQVEPPTPSTASTFEPDEQSSPPPYSPRSPTSPALVTAPAAPGAPATLEASESAREADSSDPAVELISSALVRSAAKTAVALSSRSLADLPVPSTGSAPSALSSPTHVDLSRNTLLAVPLSALATWGWASALRVLTLSNNRIAALEVLSTASQGVLFPSLDSLDLSSNYLPSLIASPFPPSATPSHLASLTEGDKLPLLAVLASLAPTVSTLTLRANRLTTLSGISSLVLPSADGSPGARGVRRLDLAENKICDVDELCAVGERYEKGERGGWRCEELDLAMNDIARLPPQLGQLPDSLVLHLVGNKFRFPRPEVYENAGQRLVIPWLRERL</sequence>
<name>A0AAV5GW61_9BASI</name>
<evidence type="ECO:0000313" key="4">
    <source>
        <dbReference type="EMBL" id="GJN93552.1"/>
    </source>
</evidence>
<feature type="compositionally biased region" description="Basic and acidic residues" evidence="3">
    <location>
        <begin position="531"/>
        <end position="555"/>
    </location>
</feature>
<keyword evidence="1" id="KW-0433">Leucine-rich repeat</keyword>
<dbReference type="PANTHER" id="PTHR48051">
    <property type="match status" value="1"/>
</dbReference>
<dbReference type="Proteomes" id="UP001342314">
    <property type="component" value="Unassembled WGS sequence"/>
</dbReference>
<comment type="caution">
    <text evidence="4">The sequence shown here is derived from an EMBL/GenBank/DDBJ whole genome shotgun (WGS) entry which is preliminary data.</text>
</comment>
<keyword evidence="2" id="KW-0677">Repeat</keyword>
<dbReference type="PROSITE" id="PS51450">
    <property type="entry name" value="LRR"/>
    <property type="match status" value="3"/>
</dbReference>